<dbReference type="CDD" id="cd00082">
    <property type="entry name" value="HisKA"/>
    <property type="match status" value="1"/>
</dbReference>
<keyword evidence="9" id="KW-0067">ATP-binding</keyword>
<evidence type="ECO:0000259" key="12">
    <source>
        <dbReference type="PROSITE" id="PS50885"/>
    </source>
</evidence>
<evidence type="ECO:0000256" key="8">
    <source>
        <dbReference type="ARBA" id="ARBA00022777"/>
    </source>
</evidence>
<dbReference type="PANTHER" id="PTHR44936:SF10">
    <property type="entry name" value="SENSOR PROTEIN RSTB"/>
    <property type="match status" value="1"/>
</dbReference>
<dbReference type="InterPro" id="IPR003660">
    <property type="entry name" value="HAMP_dom"/>
</dbReference>
<comment type="caution">
    <text evidence="13">The sequence shown here is derived from an EMBL/GenBank/DDBJ whole genome shotgun (WGS) entry which is preliminary data.</text>
</comment>
<keyword evidence="10" id="KW-0472">Membrane</keyword>
<dbReference type="InterPro" id="IPR003594">
    <property type="entry name" value="HATPase_dom"/>
</dbReference>
<dbReference type="SUPFAM" id="SSF158472">
    <property type="entry name" value="HAMP domain-like"/>
    <property type="match status" value="1"/>
</dbReference>
<dbReference type="PROSITE" id="PS50885">
    <property type="entry name" value="HAMP"/>
    <property type="match status" value="1"/>
</dbReference>
<dbReference type="Pfam" id="PF00512">
    <property type="entry name" value="HisKA"/>
    <property type="match status" value="1"/>
</dbReference>
<dbReference type="PANTHER" id="PTHR44936">
    <property type="entry name" value="SENSOR PROTEIN CREC"/>
    <property type="match status" value="1"/>
</dbReference>
<dbReference type="Pfam" id="PF00672">
    <property type="entry name" value="HAMP"/>
    <property type="match status" value="1"/>
</dbReference>
<keyword evidence="4" id="KW-1003">Cell membrane</keyword>
<keyword evidence="5" id="KW-0597">Phosphoprotein</keyword>
<comment type="catalytic activity">
    <reaction evidence="1">
        <text>ATP + protein L-histidine = ADP + protein N-phospho-L-histidine.</text>
        <dbReference type="EC" id="2.7.13.3"/>
    </reaction>
</comment>
<dbReference type="GO" id="GO:0005524">
    <property type="term" value="F:ATP binding"/>
    <property type="evidence" value="ECO:0007669"/>
    <property type="project" value="UniProtKB-KW"/>
</dbReference>
<dbReference type="InterPro" id="IPR005467">
    <property type="entry name" value="His_kinase_dom"/>
</dbReference>
<evidence type="ECO:0000313" key="14">
    <source>
        <dbReference type="Proteomes" id="UP000247555"/>
    </source>
</evidence>
<proteinExistence type="predicted"/>
<dbReference type="SUPFAM" id="SSF47384">
    <property type="entry name" value="Homodimeric domain of signal transducing histidine kinase"/>
    <property type="match status" value="1"/>
</dbReference>
<dbReference type="GO" id="GO:0000155">
    <property type="term" value="F:phosphorelay sensor kinase activity"/>
    <property type="evidence" value="ECO:0007669"/>
    <property type="project" value="InterPro"/>
</dbReference>
<keyword evidence="7" id="KW-0547">Nucleotide-binding</keyword>
<dbReference type="InterPro" id="IPR036097">
    <property type="entry name" value="HisK_dim/P_sf"/>
</dbReference>
<dbReference type="InterPro" id="IPR003661">
    <property type="entry name" value="HisK_dim/P_dom"/>
</dbReference>
<evidence type="ECO:0000256" key="2">
    <source>
        <dbReference type="ARBA" id="ARBA00004651"/>
    </source>
</evidence>
<dbReference type="EMBL" id="QJKI01000007">
    <property type="protein sequence ID" value="PXX79310.1"/>
    <property type="molecule type" value="Genomic_DNA"/>
</dbReference>
<dbReference type="Pfam" id="PF02518">
    <property type="entry name" value="HATPase_c"/>
    <property type="match status" value="1"/>
</dbReference>
<protein>
    <recommendedName>
        <fullName evidence="3">histidine kinase</fullName>
        <ecNumber evidence="3">2.7.13.3</ecNumber>
    </recommendedName>
</protein>
<dbReference type="AlphaFoldDB" id="A0A318KNV8"/>
<keyword evidence="10" id="KW-0812">Transmembrane</keyword>
<feature type="transmembrane region" description="Helical" evidence="10">
    <location>
        <begin position="139"/>
        <end position="157"/>
    </location>
</feature>
<sequence length="446" mass="49942">MLRVFIRFYLTLVVSFIGAIVLAGAIYGQVVANVSDRYLNDIFRATVSLVQTELADQPIERWNAKLETLSLSLPYPIKVEPLDTYRLSDSNREALTDGDIVMLTDSYLFLQRVPDTGYMLTLGPIDYLYFLREIQSFDYLLLGLAALFLGVPAFLWMRPLWRQLTHLKWVARQLGEGNLNARAKLPDDSGVAELGSAFNGMADNLQSLIQSRRELLNAVSHELRTPIARLRYRLAMLEEGVADDVRSAMDRDISSIDKMIEELLLYSRLEQARDVLQPQTLALWPWLNGVVAQHAADFPDTDYQLTAVASTLHALTVDADPFYLERALSNLLRNAARYGQGRVEVSLGADERQCWIKVADNGPGIPEGERERVFEPFVRLDRSRDRRTGGYGLGLAIVQRIMGWHHGQASVATADLGGACFTLCWPRVHVVTSGHTSLTDEGESAA</sequence>
<evidence type="ECO:0000313" key="13">
    <source>
        <dbReference type="EMBL" id="PXX79310.1"/>
    </source>
</evidence>
<evidence type="ECO:0000256" key="5">
    <source>
        <dbReference type="ARBA" id="ARBA00022553"/>
    </source>
</evidence>
<feature type="domain" description="HAMP" evidence="12">
    <location>
        <begin position="158"/>
        <end position="210"/>
    </location>
</feature>
<organism evidence="13 14">
    <name type="scientific">Rivihabitans pingtungensis</name>
    <dbReference type="NCBI Taxonomy" id="1054498"/>
    <lineage>
        <taxon>Bacteria</taxon>
        <taxon>Pseudomonadati</taxon>
        <taxon>Pseudomonadota</taxon>
        <taxon>Betaproteobacteria</taxon>
        <taxon>Neisseriales</taxon>
        <taxon>Aquaspirillaceae</taxon>
        <taxon>Rivihabitans</taxon>
    </lineage>
</organism>
<dbReference type="InterPro" id="IPR050980">
    <property type="entry name" value="2C_sensor_his_kinase"/>
</dbReference>
<dbReference type="SMART" id="SM00304">
    <property type="entry name" value="HAMP"/>
    <property type="match status" value="1"/>
</dbReference>
<keyword evidence="10" id="KW-1133">Transmembrane helix</keyword>
<gene>
    <name evidence="13" type="ORF">DFR34_10762</name>
</gene>
<accession>A0A318KNV8</accession>
<keyword evidence="6" id="KW-0808">Transferase</keyword>
<dbReference type="InterPro" id="IPR004358">
    <property type="entry name" value="Sig_transdc_His_kin-like_C"/>
</dbReference>
<reference evidence="13 14" key="1">
    <citation type="submission" date="2018-05" db="EMBL/GenBank/DDBJ databases">
        <title>Genomic Encyclopedia of Type Strains, Phase IV (KMG-IV): sequencing the most valuable type-strain genomes for metagenomic binning, comparative biology and taxonomic classification.</title>
        <authorList>
            <person name="Goeker M."/>
        </authorList>
    </citation>
    <scope>NUCLEOTIDE SEQUENCE [LARGE SCALE GENOMIC DNA]</scope>
    <source>
        <strain evidence="13 14">DSM 29661</strain>
    </source>
</reference>
<dbReference type="Gene3D" id="1.10.287.130">
    <property type="match status" value="1"/>
</dbReference>
<evidence type="ECO:0000256" key="7">
    <source>
        <dbReference type="ARBA" id="ARBA00022741"/>
    </source>
</evidence>
<evidence type="ECO:0000256" key="9">
    <source>
        <dbReference type="ARBA" id="ARBA00022840"/>
    </source>
</evidence>
<name>A0A318KNV8_9NEIS</name>
<evidence type="ECO:0000256" key="6">
    <source>
        <dbReference type="ARBA" id="ARBA00022679"/>
    </source>
</evidence>
<dbReference type="PROSITE" id="PS50109">
    <property type="entry name" value="HIS_KIN"/>
    <property type="match status" value="1"/>
</dbReference>
<evidence type="ECO:0000259" key="11">
    <source>
        <dbReference type="PROSITE" id="PS50109"/>
    </source>
</evidence>
<dbReference type="Gene3D" id="3.30.565.10">
    <property type="entry name" value="Histidine kinase-like ATPase, C-terminal domain"/>
    <property type="match status" value="1"/>
</dbReference>
<evidence type="ECO:0000256" key="3">
    <source>
        <dbReference type="ARBA" id="ARBA00012438"/>
    </source>
</evidence>
<feature type="domain" description="Histidine kinase" evidence="11">
    <location>
        <begin position="218"/>
        <end position="429"/>
    </location>
</feature>
<keyword evidence="14" id="KW-1185">Reference proteome</keyword>
<evidence type="ECO:0000256" key="1">
    <source>
        <dbReference type="ARBA" id="ARBA00000085"/>
    </source>
</evidence>
<feature type="transmembrane region" description="Helical" evidence="10">
    <location>
        <begin position="6"/>
        <end position="27"/>
    </location>
</feature>
<dbReference type="SUPFAM" id="SSF55874">
    <property type="entry name" value="ATPase domain of HSP90 chaperone/DNA topoisomerase II/histidine kinase"/>
    <property type="match status" value="1"/>
</dbReference>
<dbReference type="Proteomes" id="UP000247555">
    <property type="component" value="Unassembled WGS sequence"/>
</dbReference>
<dbReference type="GO" id="GO:0005886">
    <property type="term" value="C:plasma membrane"/>
    <property type="evidence" value="ECO:0007669"/>
    <property type="project" value="UniProtKB-SubCell"/>
</dbReference>
<dbReference type="PRINTS" id="PR00344">
    <property type="entry name" value="BCTRLSENSOR"/>
</dbReference>
<dbReference type="NCBIfam" id="NF007898">
    <property type="entry name" value="PRK10604.1"/>
    <property type="match status" value="1"/>
</dbReference>
<evidence type="ECO:0000256" key="4">
    <source>
        <dbReference type="ARBA" id="ARBA00022475"/>
    </source>
</evidence>
<dbReference type="CDD" id="cd06225">
    <property type="entry name" value="HAMP"/>
    <property type="match status" value="1"/>
</dbReference>
<comment type="subcellular location">
    <subcellularLocation>
        <location evidence="2">Cell membrane</location>
        <topology evidence="2">Multi-pass membrane protein</topology>
    </subcellularLocation>
</comment>
<dbReference type="SMART" id="SM00387">
    <property type="entry name" value="HATPase_c"/>
    <property type="match status" value="1"/>
</dbReference>
<evidence type="ECO:0000256" key="10">
    <source>
        <dbReference type="SAM" id="Phobius"/>
    </source>
</evidence>
<keyword evidence="8 13" id="KW-0418">Kinase</keyword>
<dbReference type="OrthoDB" id="9804645at2"/>
<dbReference type="InterPro" id="IPR036890">
    <property type="entry name" value="HATPase_C_sf"/>
</dbReference>
<dbReference type="SMART" id="SM00388">
    <property type="entry name" value="HisKA"/>
    <property type="match status" value="1"/>
</dbReference>
<dbReference type="RefSeq" id="WP_110390510.1">
    <property type="nucleotide sequence ID" value="NZ_QJKI01000007.1"/>
</dbReference>
<dbReference type="EC" id="2.7.13.3" evidence="3"/>